<dbReference type="PROSITE" id="PS00060">
    <property type="entry name" value="ADH_IRON_2"/>
    <property type="match status" value="1"/>
</dbReference>
<comment type="similarity">
    <text evidence="1">Belongs to the iron-containing alcohol dehydrogenase family.</text>
</comment>
<keyword evidence="7" id="KW-1185">Reference proteome</keyword>
<dbReference type="Gene3D" id="3.40.50.1970">
    <property type="match status" value="1"/>
</dbReference>
<evidence type="ECO:0000259" key="4">
    <source>
        <dbReference type="Pfam" id="PF00465"/>
    </source>
</evidence>
<feature type="domain" description="Alcohol dehydrogenase iron-type/glycerol dehydrogenase GldA" evidence="4">
    <location>
        <begin position="13"/>
        <end position="176"/>
    </location>
</feature>
<dbReference type="Pfam" id="PF25137">
    <property type="entry name" value="ADH_Fe_C"/>
    <property type="match status" value="1"/>
</dbReference>
<reference evidence="6 7" key="1">
    <citation type="journal article" date="2019" name="Int. J. Syst. Evol. Microbiol.">
        <title>The Global Catalogue of Microorganisms (GCM) 10K type strain sequencing project: providing services to taxonomists for standard genome sequencing and annotation.</title>
        <authorList>
            <consortium name="The Broad Institute Genomics Platform"/>
            <consortium name="The Broad Institute Genome Sequencing Center for Infectious Disease"/>
            <person name="Wu L."/>
            <person name="Ma J."/>
        </authorList>
    </citation>
    <scope>NUCLEOTIDE SEQUENCE [LARGE SCALE GENOMIC DNA]</scope>
    <source>
        <strain evidence="6 7">JCM 13250</strain>
    </source>
</reference>
<dbReference type="CDD" id="cd08183">
    <property type="entry name" value="Fe-ADH-like"/>
    <property type="match status" value="1"/>
</dbReference>
<dbReference type="PROSITE" id="PS00913">
    <property type="entry name" value="ADH_IRON_1"/>
    <property type="match status" value="1"/>
</dbReference>
<dbReference type="Proteomes" id="UP001500218">
    <property type="component" value="Unassembled WGS sequence"/>
</dbReference>
<keyword evidence="3" id="KW-0520">NAD</keyword>
<dbReference type="Pfam" id="PF00465">
    <property type="entry name" value="Fe-ADH"/>
    <property type="match status" value="1"/>
</dbReference>
<proteinExistence type="inferred from homology"/>
<evidence type="ECO:0000256" key="3">
    <source>
        <dbReference type="ARBA" id="ARBA00023027"/>
    </source>
</evidence>
<accession>A0ABN2LBI1</accession>
<dbReference type="InterPro" id="IPR056798">
    <property type="entry name" value="ADH_Fe_C"/>
</dbReference>
<organism evidence="6 7">
    <name type="scientific">Luedemannella flava</name>
    <dbReference type="NCBI Taxonomy" id="349316"/>
    <lineage>
        <taxon>Bacteria</taxon>
        <taxon>Bacillati</taxon>
        <taxon>Actinomycetota</taxon>
        <taxon>Actinomycetes</taxon>
        <taxon>Micromonosporales</taxon>
        <taxon>Micromonosporaceae</taxon>
        <taxon>Luedemannella</taxon>
    </lineage>
</organism>
<evidence type="ECO:0000259" key="5">
    <source>
        <dbReference type="Pfam" id="PF25137"/>
    </source>
</evidence>
<dbReference type="PANTHER" id="PTHR11496:SF102">
    <property type="entry name" value="ALCOHOL DEHYDROGENASE 4"/>
    <property type="match status" value="1"/>
</dbReference>
<dbReference type="InterPro" id="IPR001670">
    <property type="entry name" value="ADH_Fe/GldA"/>
</dbReference>
<gene>
    <name evidence="6" type="ORF">GCM10009682_01220</name>
</gene>
<evidence type="ECO:0000313" key="6">
    <source>
        <dbReference type="EMBL" id="GAA1782911.1"/>
    </source>
</evidence>
<keyword evidence="2" id="KW-0560">Oxidoreductase</keyword>
<dbReference type="RefSeq" id="WP_344125022.1">
    <property type="nucleotide sequence ID" value="NZ_BAAALT010000003.1"/>
</dbReference>
<dbReference type="PANTHER" id="PTHR11496">
    <property type="entry name" value="ALCOHOL DEHYDROGENASE"/>
    <property type="match status" value="1"/>
</dbReference>
<comment type="caution">
    <text evidence="6">The sequence shown here is derived from an EMBL/GenBank/DDBJ whole genome shotgun (WGS) entry which is preliminary data.</text>
</comment>
<dbReference type="InterPro" id="IPR039697">
    <property type="entry name" value="Alcohol_dehydrogenase_Fe"/>
</dbReference>
<dbReference type="EMBL" id="BAAALT010000003">
    <property type="protein sequence ID" value="GAA1782911.1"/>
    <property type="molecule type" value="Genomic_DNA"/>
</dbReference>
<name>A0ABN2LBI1_9ACTN</name>
<feature type="domain" description="Fe-containing alcohol dehydrogenase-like C-terminal" evidence="5">
    <location>
        <begin position="187"/>
        <end position="385"/>
    </location>
</feature>
<evidence type="ECO:0000313" key="7">
    <source>
        <dbReference type="Proteomes" id="UP001500218"/>
    </source>
</evidence>
<sequence>MESGASFEFATAARLIVGAGRAAELPPIVAGIGSRAIVYTGAHPARHEHLLAGLGVPYSVFAVGGEPTLDDARAAVRAAGEQGADVVVAVGGGSVIDLAKAAAMIVANGGDPLDYLELIGHGRGITRPSVPLVAVPTTAGTGAEVTANAVLSSPEHRIKASLRSPLMIPRVALVDPLLTLGCPPSVTASSGLDALTQCLEPFVSVRANPLTDALAREGLRRAATGLRRAYADGTDVDARGDMSLCSVLGGMALANAKLGAVHGFAGVIGATVDIPHGMACAALLAPVVAANTRALRARQPDSPALARYEEAARILTGRPDASVTDGVGWLRETQTMLGVGGLGAYGLRPEHADDIVAKAAKASSMQGNPIVLEPDELHAALDAAM</sequence>
<dbReference type="InterPro" id="IPR018211">
    <property type="entry name" value="ADH_Fe_CS"/>
</dbReference>
<evidence type="ECO:0000256" key="1">
    <source>
        <dbReference type="ARBA" id="ARBA00007358"/>
    </source>
</evidence>
<protein>
    <submittedName>
        <fullName evidence="6">Iron-containing alcohol dehydrogenase</fullName>
    </submittedName>
</protein>
<evidence type="ECO:0000256" key="2">
    <source>
        <dbReference type="ARBA" id="ARBA00023002"/>
    </source>
</evidence>
<dbReference type="SUPFAM" id="SSF56796">
    <property type="entry name" value="Dehydroquinate synthase-like"/>
    <property type="match status" value="1"/>
</dbReference>
<dbReference type="Gene3D" id="1.20.1090.10">
    <property type="entry name" value="Dehydroquinate synthase-like - alpha domain"/>
    <property type="match status" value="1"/>
</dbReference>